<evidence type="ECO:0000256" key="1">
    <source>
        <dbReference type="ARBA" id="ARBA00010617"/>
    </source>
</evidence>
<dbReference type="GO" id="GO:0005506">
    <property type="term" value="F:iron ion binding"/>
    <property type="evidence" value="ECO:0007669"/>
    <property type="project" value="InterPro"/>
</dbReference>
<dbReference type="GO" id="GO:0016705">
    <property type="term" value="F:oxidoreductase activity, acting on paired donors, with incorporation or reduction of molecular oxygen"/>
    <property type="evidence" value="ECO:0007669"/>
    <property type="project" value="InterPro"/>
</dbReference>
<dbReference type="EMBL" id="JAAIUW010000006">
    <property type="protein sequence ID" value="KAF7828344.1"/>
    <property type="molecule type" value="Genomic_DNA"/>
</dbReference>
<proteinExistence type="inferred from homology"/>
<evidence type="ECO:0000256" key="3">
    <source>
        <dbReference type="ARBA" id="ARBA00023002"/>
    </source>
</evidence>
<keyword evidence="6" id="KW-0503">Monooxygenase</keyword>
<dbReference type="InterPro" id="IPR002401">
    <property type="entry name" value="Cyt_P450_E_grp-I"/>
</dbReference>
<dbReference type="GO" id="GO:0020037">
    <property type="term" value="F:heme binding"/>
    <property type="evidence" value="ECO:0007669"/>
    <property type="project" value="InterPro"/>
</dbReference>
<dbReference type="PRINTS" id="PR00385">
    <property type="entry name" value="P450"/>
</dbReference>
<dbReference type="InterPro" id="IPR017972">
    <property type="entry name" value="Cyt_P450_CS"/>
</dbReference>
<gene>
    <name evidence="7" type="ORF">G2W53_019508</name>
</gene>
<dbReference type="CDD" id="cd11073">
    <property type="entry name" value="CYP76-like"/>
    <property type="match status" value="1"/>
</dbReference>
<reference evidence="7" key="1">
    <citation type="submission" date="2020-09" db="EMBL/GenBank/DDBJ databases">
        <title>Genome-Enabled Discovery of Anthraquinone Biosynthesis in Senna tora.</title>
        <authorList>
            <person name="Kang S.-H."/>
            <person name="Pandey R.P."/>
            <person name="Lee C.-M."/>
            <person name="Sim J.-S."/>
            <person name="Jeong J.-T."/>
            <person name="Choi B.-S."/>
            <person name="Jung M."/>
            <person name="Ginzburg D."/>
            <person name="Zhao K."/>
            <person name="Won S.Y."/>
            <person name="Oh T.-J."/>
            <person name="Yu Y."/>
            <person name="Kim N.-H."/>
            <person name="Lee O.R."/>
            <person name="Lee T.-H."/>
            <person name="Bashyal P."/>
            <person name="Kim T.-S."/>
            <person name="Lee W.-H."/>
            <person name="Kawkins C."/>
            <person name="Kim C.-K."/>
            <person name="Kim J.S."/>
            <person name="Ahn B.O."/>
            <person name="Rhee S.Y."/>
            <person name="Sohng J.K."/>
        </authorList>
    </citation>
    <scope>NUCLEOTIDE SEQUENCE</scope>
    <source>
        <tissue evidence="7">Leaf</tissue>
    </source>
</reference>
<evidence type="ECO:0000256" key="6">
    <source>
        <dbReference type="RuleBase" id="RU000461"/>
    </source>
</evidence>
<keyword evidence="5 6" id="KW-0349">Heme</keyword>
<keyword evidence="8" id="KW-1185">Reference proteome</keyword>
<evidence type="ECO:0000256" key="4">
    <source>
        <dbReference type="ARBA" id="ARBA00023004"/>
    </source>
</evidence>
<evidence type="ECO:0000256" key="5">
    <source>
        <dbReference type="PIRSR" id="PIRSR602401-1"/>
    </source>
</evidence>
<keyword evidence="4 5" id="KW-0408">Iron</keyword>
<organism evidence="7 8">
    <name type="scientific">Senna tora</name>
    <dbReference type="NCBI Taxonomy" id="362788"/>
    <lineage>
        <taxon>Eukaryota</taxon>
        <taxon>Viridiplantae</taxon>
        <taxon>Streptophyta</taxon>
        <taxon>Embryophyta</taxon>
        <taxon>Tracheophyta</taxon>
        <taxon>Spermatophyta</taxon>
        <taxon>Magnoliopsida</taxon>
        <taxon>eudicotyledons</taxon>
        <taxon>Gunneridae</taxon>
        <taxon>Pentapetalae</taxon>
        <taxon>rosids</taxon>
        <taxon>fabids</taxon>
        <taxon>Fabales</taxon>
        <taxon>Fabaceae</taxon>
        <taxon>Caesalpinioideae</taxon>
        <taxon>Cassia clade</taxon>
        <taxon>Senna</taxon>
    </lineage>
</organism>
<comment type="caution">
    <text evidence="7">The sequence shown here is derived from an EMBL/GenBank/DDBJ whole genome shotgun (WGS) entry which is preliminary data.</text>
</comment>
<feature type="binding site" description="axial binding residue" evidence="5">
    <location>
        <position position="373"/>
    </location>
    <ligand>
        <name>heme</name>
        <dbReference type="ChEBI" id="CHEBI:30413"/>
    </ligand>
    <ligandPart>
        <name>Fe</name>
        <dbReference type="ChEBI" id="CHEBI:18248"/>
    </ligandPart>
</feature>
<dbReference type="InterPro" id="IPR036396">
    <property type="entry name" value="Cyt_P450_sf"/>
</dbReference>
<sequence>MGLQLGFLTTIVISSSHIAKQVLQTHDHLLSNRTIPDAMTALNHHHYSLPFMPTTPRWRYLRKICNNLLFANKILDSTQQHRRRKVEELLDHIHQSSLMGKPIEIGPYVFMTIVNLLSNSVCSMDLVHCGTVRELGEAESNIMKEVGRPNWADYFPVLKMVDPQGIRKRMNVYFGKLLKVFEDMVSHRLKMRSRETASVLHNDVLDALLNLSQQDCEQLDKAMIERLSMDLFMAGTDTSTSTLEWVMTNLVKRPEAMSKAKAELEETVGKGKIVEEDDMGRLPYLEAVIKESFRLHPVVPFLLPRRAEGEVEMLGYTIPKGAQVLVNIWAIGRDPKIWENPEEFMPERFLGSEIDVKGRHFELIPFGGGRRICPGLPLAMRILVSLLGSLINSFDWKLEDGVKAEDMDMDDQFGLTMEKAQPLRVVPIRVISD</sequence>
<protein>
    <submittedName>
        <fullName evidence="7">Geraniol 8-hydroxylase-like</fullName>
    </submittedName>
</protein>
<comment type="cofactor">
    <cofactor evidence="5">
        <name>heme</name>
        <dbReference type="ChEBI" id="CHEBI:30413"/>
    </cofactor>
</comment>
<keyword evidence="3 6" id="KW-0560">Oxidoreductase</keyword>
<dbReference type="Pfam" id="PF00067">
    <property type="entry name" value="p450"/>
    <property type="match status" value="1"/>
</dbReference>
<dbReference type="GO" id="GO:0004497">
    <property type="term" value="F:monooxygenase activity"/>
    <property type="evidence" value="ECO:0007669"/>
    <property type="project" value="UniProtKB-KW"/>
</dbReference>
<dbReference type="InterPro" id="IPR001128">
    <property type="entry name" value="Cyt_P450"/>
</dbReference>
<name>A0A834U258_9FABA</name>
<dbReference type="OrthoDB" id="2789670at2759"/>
<dbReference type="AlphaFoldDB" id="A0A834U258"/>
<dbReference type="PANTHER" id="PTHR47950">
    <property type="entry name" value="CYTOCHROME P450, FAMILY 76, SUBFAMILY C, POLYPEPTIDE 5-RELATED"/>
    <property type="match status" value="1"/>
</dbReference>
<evidence type="ECO:0000256" key="2">
    <source>
        <dbReference type="ARBA" id="ARBA00022723"/>
    </source>
</evidence>
<dbReference type="Proteomes" id="UP000634136">
    <property type="component" value="Unassembled WGS sequence"/>
</dbReference>
<keyword evidence="2 5" id="KW-0479">Metal-binding</keyword>
<dbReference type="PANTHER" id="PTHR47950:SF48">
    <property type="entry name" value="CYTOCHROME P450 FAMILY PROTEIN, EXPRESSED"/>
    <property type="match status" value="1"/>
</dbReference>
<dbReference type="Gene3D" id="1.10.630.10">
    <property type="entry name" value="Cytochrome P450"/>
    <property type="match status" value="1"/>
</dbReference>
<dbReference type="PROSITE" id="PS00086">
    <property type="entry name" value="CYTOCHROME_P450"/>
    <property type="match status" value="1"/>
</dbReference>
<evidence type="ECO:0000313" key="7">
    <source>
        <dbReference type="EMBL" id="KAF7828344.1"/>
    </source>
</evidence>
<comment type="similarity">
    <text evidence="1 6">Belongs to the cytochrome P450 family.</text>
</comment>
<dbReference type="PRINTS" id="PR00463">
    <property type="entry name" value="EP450I"/>
</dbReference>
<dbReference type="SUPFAM" id="SSF48264">
    <property type="entry name" value="Cytochrome P450"/>
    <property type="match status" value="1"/>
</dbReference>
<evidence type="ECO:0000313" key="8">
    <source>
        <dbReference type="Proteomes" id="UP000634136"/>
    </source>
</evidence>
<accession>A0A834U258</accession>
<dbReference type="FunFam" id="1.10.630.10:FF:000007">
    <property type="entry name" value="Cytochrome P450 76C4"/>
    <property type="match status" value="1"/>
</dbReference>